<evidence type="ECO:0000313" key="7">
    <source>
        <dbReference type="Proteomes" id="UP001595456"/>
    </source>
</evidence>
<feature type="transmembrane region" description="Helical" evidence="4">
    <location>
        <begin position="18"/>
        <end position="38"/>
    </location>
</feature>
<evidence type="ECO:0000313" key="6">
    <source>
        <dbReference type="EMBL" id="MFC3098665.1"/>
    </source>
</evidence>
<evidence type="ECO:0000256" key="2">
    <source>
        <dbReference type="ARBA" id="ARBA00022989"/>
    </source>
</evidence>
<evidence type="ECO:0000259" key="5">
    <source>
        <dbReference type="PROSITE" id="PS50850"/>
    </source>
</evidence>
<keyword evidence="7" id="KW-1185">Reference proteome</keyword>
<organism evidence="6 7">
    <name type="scientific">Alteraurantiacibacter palmitatis</name>
    <dbReference type="NCBI Taxonomy" id="2054628"/>
    <lineage>
        <taxon>Bacteria</taxon>
        <taxon>Pseudomonadati</taxon>
        <taxon>Pseudomonadota</taxon>
        <taxon>Alphaproteobacteria</taxon>
        <taxon>Sphingomonadales</taxon>
        <taxon>Erythrobacteraceae</taxon>
        <taxon>Alteraurantiacibacter</taxon>
    </lineage>
</organism>
<dbReference type="EMBL" id="JBHRST010000020">
    <property type="protein sequence ID" value="MFC3098665.1"/>
    <property type="molecule type" value="Genomic_DNA"/>
</dbReference>
<feature type="transmembrane region" description="Helical" evidence="4">
    <location>
        <begin position="359"/>
        <end position="384"/>
    </location>
</feature>
<keyword evidence="3 4" id="KW-0472">Membrane</keyword>
<dbReference type="PROSITE" id="PS50850">
    <property type="entry name" value="MFS"/>
    <property type="match status" value="1"/>
</dbReference>
<dbReference type="SUPFAM" id="SSF103473">
    <property type="entry name" value="MFS general substrate transporter"/>
    <property type="match status" value="1"/>
</dbReference>
<feature type="transmembrane region" description="Helical" evidence="4">
    <location>
        <begin position="148"/>
        <end position="169"/>
    </location>
</feature>
<gene>
    <name evidence="6" type="ORF">ACFODU_12790</name>
</gene>
<feature type="transmembrane region" description="Helical" evidence="4">
    <location>
        <begin position="324"/>
        <end position="347"/>
    </location>
</feature>
<keyword evidence="2 4" id="KW-1133">Transmembrane helix</keyword>
<feature type="transmembrane region" description="Helical" evidence="4">
    <location>
        <begin position="175"/>
        <end position="195"/>
    </location>
</feature>
<protein>
    <submittedName>
        <fullName evidence="6">MFS transporter</fullName>
    </submittedName>
</protein>
<dbReference type="PANTHER" id="PTHR23528:SF1">
    <property type="entry name" value="MAJOR FACILITATOR SUPERFAMILY (MFS) PROFILE DOMAIN-CONTAINING PROTEIN"/>
    <property type="match status" value="1"/>
</dbReference>
<feature type="transmembrane region" description="Helical" evidence="4">
    <location>
        <begin position="88"/>
        <end position="107"/>
    </location>
</feature>
<sequence length="416" mass="43185">MIAGLPLQPGQSRAAMGLYTLALLGVYLAFMPVLVLLIPRRIESFAPGNAAVLLSWVLLAGAMMAAAAHILAGHLSDRWLARHGNRRGLALIGAGMLAASYLLLAFAHSFPAMLAAILSFQLALNFAFAPLGALLADHFPDRQKGRMSGLMNAALPASNLAVVAVGIGFAQDSAAAFLVTGAVAVACILPLLILWPLGALHLPAPFVENLVTAPQEVTRDRLRDFRIAWCARLAVQLGAAFVQGYIYLYLIETLAAPAADPAARASQMLASLAAPAALLAIGATQVAGLLSDRLGQRRRPLAVAAVLVGLGMAVLSQADTLWPFIAGYAVFYCGLAAFLSIDTAMVAQLVAGHPRRGALLGVMNLTNTVPAIIAPVLTLIAFQTSALADVLGVLFLGCAALALLAGAGVMLIRSLR</sequence>
<feature type="transmembrane region" description="Helical" evidence="4">
    <location>
        <begin position="50"/>
        <end position="76"/>
    </location>
</feature>
<name>A0ABV7E9P2_9SPHN</name>
<accession>A0ABV7E9P2</accession>
<dbReference type="Gene3D" id="1.20.1250.20">
    <property type="entry name" value="MFS general substrate transporter like domains"/>
    <property type="match status" value="2"/>
</dbReference>
<feature type="transmembrane region" description="Helical" evidence="4">
    <location>
        <begin position="390"/>
        <end position="412"/>
    </location>
</feature>
<evidence type="ECO:0000256" key="3">
    <source>
        <dbReference type="ARBA" id="ARBA00023136"/>
    </source>
</evidence>
<feature type="transmembrane region" description="Helical" evidence="4">
    <location>
        <begin position="301"/>
        <end position="318"/>
    </location>
</feature>
<dbReference type="InterPro" id="IPR011701">
    <property type="entry name" value="MFS"/>
</dbReference>
<evidence type="ECO:0000256" key="1">
    <source>
        <dbReference type="ARBA" id="ARBA00022692"/>
    </source>
</evidence>
<proteinExistence type="predicted"/>
<dbReference type="Proteomes" id="UP001595456">
    <property type="component" value="Unassembled WGS sequence"/>
</dbReference>
<dbReference type="PANTHER" id="PTHR23528">
    <property type="match status" value="1"/>
</dbReference>
<dbReference type="InterPro" id="IPR020846">
    <property type="entry name" value="MFS_dom"/>
</dbReference>
<comment type="caution">
    <text evidence="6">The sequence shown here is derived from an EMBL/GenBank/DDBJ whole genome shotgun (WGS) entry which is preliminary data.</text>
</comment>
<feature type="transmembrane region" description="Helical" evidence="4">
    <location>
        <begin position="229"/>
        <end position="248"/>
    </location>
</feature>
<reference evidence="7" key="1">
    <citation type="journal article" date="2019" name="Int. J. Syst. Evol. Microbiol.">
        <title>The Global Catalogue of Microorganisms (GCM) 10K type strain sequencing project: providing services to taxonomists for standard genome sequencing and annotation.</title>
        <authorList>
            <consortium name="The Broad Institute Genomics Platform"/>
            <consortium name="The Broad Institute Genome Sequencing Center for Infectious Disease"/>
            <person name="Wu L."/>
            <person name="Ma J."/>
        </authorList>
    </citation>
    <scope>NUCLEOTIDE SEQUENCE [LARGE SCALE GENOMIC DNA]</scope>
    <source>
        <strain evidence="7">KCTC 52607</strain>
    </source>
</reference>
<dbReference type="InterPro" id="IPR036259">
    <property type="entry name" value="MFS_trans_sf"/>
</dbReference>
<evidence type="ECO:0000256" key="4">
    <source>
        <dbReference type="SAM" id="Phobius"/>
    </source>
</evidence>
<dbReference type="Pfam" id="PF07690">
    <property type="entry name" value="MFS_1"/>
    <property type="match status" value="1"/>
</dbReference>
<feature type="transmembrane region" description="Helical" evidence="4">
    <location>
        <begin position="268"/>
        <end position="289"/>
    </location>
</feature>
<dbReference type="RefSeq" id="WP_336926398.1">
    <property type="nucleotide sequence ID" value="NZ_JBANRO010000007.1"/>
</dbReference>
<feature type="transmembrane region" description="Helical" evidence="4">
    <location>
        <begin position="113"/>
        <end position="136"/>
    </location>
</feature>
<feature type="domain" description="Major facilitator superfamily (MFS) profile" evidence="5">
    <location>
        <begin position="15"/>
        <end position="416"/>
    </location>
</feature>
<keyword evidence="1 4" id="KW-0812">Transmembrane</keyword>